<evidence type="ECO:0000313" key="3">
    <source>
        <dbReference type="EMBL" id="MBS2964960.1"/>
    </source>
</evidence>
<dbReference type="InterPro" id="IPR018094">
    <property type="entry name" value="Thymidylate_kinase"/>
</dbReference>
<keyword evidence="4" id="KW-1185">Reference proteome</keyword>
<dbReference type="GO" id="GO:0006233">
    <property type="term" value="P:dTDP biosynthetic process"/>
    <property type="evidence" value="ECO:0007669"/>
    <property type="project" value="InterPro"/>
</dbReference>
<dbReference type="HAMAP" id="MF_00165">
    <property type="entry name" value="Thymidylate_kinase"/>
    <property type="match status" value="1"/>
</dbReference>
<evidence type="ECO:0000259" key="2">
    <source>
        <dbReference type="Pfam" id="PF02223"/>
    </source>
</evidence>
<keyword evidence="1" id="KW-0418">Kinase</keyword>
<dbReference type="SUPFAM" id="SSF52540">
    <property type="entry name" value="P-loop containing nucleoside triphosphate hydrolases"/>
    <property type="match status" value="1"/>
</dbReference>
<comment type="similarity">
    <text evidence="1">Belongs to the thymidylate kinase family.</text>
</comment>
<dbReference type="AlphaFoldDB" id="A0A8J8BDY0"/>
<dbReference type="EMBL" id="JAGSXH010000065">
    <property type="protein sequence ID" value="MBS2964960.1"/>
    <property type="molecule type" value="Genomic_DNA"/>
</dbReference>
<keyword evidence="1" id="KW-0547">Nucleotide-binding</keyword>
<evidence type="ECO:0000313" key="4">
    <source>
        <dbReference type="Proteomes" id="UP000677913"/>
    </source>
</evidence>
<reference evidence="3" key="1">
    <citation type="submission" date="2021-04" db="EMBL/GenBank/DDBJ databases">
        <title>Genome based classification of Actinospica acidithermotolerans sp. nov., an actinobacterium isolated from an Indonesian hot spring.</title>
        <authorList>
            <person name="Kusuma A.B."/>
            <person name="Putra K.E."/>
            <person name="Nafisah S."/>
            <person name="Loh J."/>
            <person name="Nouioui I."/>
            <person name="Goodfellow M."/>
        </authorList>
    </citation>
    <scope>NUCLEOTIDE SEQUENCE</scope>
    <source>
        <strain evidence="3">DSM 45618</strain>
    </source>
</reference>
<proteinExistence type="inferred from homology"/>
<dbReference type="Pfam" id="PF02223">
    <property type="entry name" value="Thymidylate_kin"/>
    <property type="match status" value="1"/>
</dbReference>
<evidence type="ECO:0000256" key="1">
    <source>
        <dbReference type="HAMAP-Rule" id="MF_00165"/>
    </source>
</evidence>
<comment type="function">
    <text evidence="1">Phosphorylation of dTMP to form dTDP in both de novo and salvage pathways of dTTP synthesis.</text>
</comment>
<name>A0A8J8BDY0_9ACTN</name>
<dbReference type="Gene3D" id="3.40.50.300">
    <property type="entry name" value="P-loop containing nucleotide triphosphate hydrolases"/>
    <property type="match status" value="1"/>
</dbReference>
<dbReference type="GO" id="GO:0004798">
    <property type="term" value="F:dTMP kinase activity"/>
    <property type="evidence" value="ECO:0007669"/>
    <property type="project" value="UniProtKB-UniRule"/>
</dbReference>
<comment type="catalytic activity">
    <reaction evidence="1">
        <text>dTMP + ATP = dTDP + ADP</text>
        <dbReference type="Rhea" id="RHEA:13517"/>
        <dbReference type="ChEBI" id="CHEBI:30616"/>
        <dbReference type="ChEBI" id="CHEBI:58369"/>
        <dbReference type="ChEBI" id="CHEBI:63528"/>
        <dbReference type="ChEBI" id="CHEBI:456216"/>
        <dbReference type="EC" id="2.7.4.9"/>
    </reaction>
</comment>
<keyword evidence="1" id="KW-0808">Transferase</keyword>
<dbReference type="Proteomes" id="UP000677913">
    <property type="component" value="Unassembled WGS sequence"/>
</dbReference>
<gene>
    <name evidence="1" type="primary">tmk</name>
    <name evidence="3" type="ORF">KGA66_18025</name>
</gene>
<dbReference type="InterPro" id="IPR027417">
    <property type="entry name" value="P-loop_NTPase"/>
</dbReference>
<dbReference type="RefSeq" id="WP_211469321.1">
    <property type="nucleotide sequence ID" value="NZ_JAGSXH010000065.1"/>
</dbReference>
<accession>A0A8J8BDY0</accession>
<keyword evidence="1" id="KW-0545">Nucleotide biosynthesis</keyword>
<dbReference type="InterPro" id="IPR039430">
    <property type="entry name" value="Thymidylate_kin-like_dom"/>
</dbReference>
<comment type="caution">
    <text evidence="3">The sequence shown here is derived from an EMBL/GenBank/DDBJ whole genome shotgun (WGS) entry which is preliminary data.</text>
</comment>
<feature type="domain" description="Thymidylate kinase-like" evidence="2">
    <location>
        <begin position="26"/>
        <end position="209"/>
    </location>
</feature>
<comment type="caution">
    <text evidence="1">Lacks conserved residue(s) required for the propagation of feature annotation.</text>
</comment>
<organism evidence="3 4">
    <name type="scientific">Actinocrinis puniceicyclus</name>
    <dbReference type="NCBI Taxonomy" id="977794"/>
    <lineage>
        <taxon>Bacteria</taxon>
        <taxon>Bacillati</taxon>
        <taxon>Actinomycetota</taxon>
        <taxon>Actinomycetes</taxon>
        <taxon>Catenulisporales</taxon>
        <taxon>Actinospicaceae</taxon>
        <taxon>Actinocrinis</taxon>
    </lineage>
</organism>
<protein>
    <recommendedName>
        <fullName evidence="1">Thymidylate kinase</fullName>
        <ecNumber evidence="1">2.7.4.9</ecNumber>
    </recommendedName>
    <alternativeName>
        <fullName evidence="1">dTMP kinase</fullName>
    </alternativeName>
</protein>
<sequence length="243" mass="26131">MTATAATPVSARPGAGASIAPLWVTVEGINGVGKTTAIKAATPLLGPGCLRLGELTDQNPDTLPGRLISALSAADDVYLRTGHPIVETLALLALKTREYERYAPQHTPGLALVLEDRGIDTVAVYQAAIIEQADPGADALALARQILRQAVLFRPPPDYTILLLADRDTCLDRFEQRLNVTLTQRDRQLVARIEDLYRVLAEAEPDRYIPLTVTGMSANQTAHRLAELCRSLVEADEGADCGT</sequence>
<keyword evidence="1" id="KW-0067">ATP-binding</keyword>
<dbReference type="EC" id="2.7.4.9" evidence="1"/>
<dbReference type="GO" id="GO:0006235">
    <property type="term" value="P:dTTP biosynthetic process"/>
    <property type="evidence" value="ECO:0007669"/>
    <property type="project" value="UniProtKB-UniRule"/>
</dbReference>
<dbReference type="GO" id="GO:0005524">
    <property type="term" value="F:ATP binding"/>
    <property type="evidence" value="ECO:0007669"/>
    <property type="project" value="UniProtKB-UniRule"/>
</dbReference>